<name>A0A7L4YKE3_9ACTN</name>
<dbReference type="InParanoid" id="A0A7L4YKE3"/>
<dbReference type="Proteomes" id="UP000463857">
    <property type="component" value="Chromosome"/>
</dbReference>
<dbReference type="AlphaFoldDB" id="A0A7L4YKE3"/>
<keyword evidence="2" id="KW-1185">Reference proteome</keyword>
<proteinExistence type="predicted"/>
<protein>
    <submittedName>
        <fullName evidence="1">Uncharacterized protein</fullName>
    </submittedName>
</protein>
<dbReference type="OrthoDB" id="9768066at2"/>
<evidence type="ECO:0000313" key="1">
    <source>
        <dbReference type="EMBL" id="QHB99541.1"/>
    </source>
</evidence>
<reference evidence="1 2" key="1">
    <citation type="journal article" date="2018" name="Int. J. Syst. Evol. Microbiol.">
        <title>Epidermidibacterium keratini gen. nov., sp. nov., a member of the family Sporichthyaceae, isolated from keratin epidermis.</title>
        <authorList>
            <person name="Lee D.G."/>
            <person name="Trujillo M.E."/>
            <person name="Kang S."/>
            <person name="Nam J.J."/>
            <person name="Kim Y.J."/>
        </authorList>
    </citation>
    <scope>NUCLEOTIDE SEQUENCE [LARGE SCALE GENOMIC DNA]</scope>
    <source>
        <strain evidence="1 2">EPI-7</strain>
    </source>
</reference>
<accession>A0A7L4YKE3</accession>
<sequence>MDHERNSMNHKADSIKPVLKFPSSMQRGDHPDCDAEEAAKVIATGWFAMLEARYPDTVEVHPGVGQLVLDTLDGRTPVVSRGPQVIRAHIALLAGSLSEDPVAASLIRDLEDRALAGSVIGLSIYHDDMRTEITAPDLRPVRGDDRQG</sequence>
<dbReference type="KEGG" id="eke:EK0264_04075"/>
<evidence type="ECO:0000313" key="2">
    <source>
        <dbReference type="Proteomes" id="UP000463857"/>
    </source>
</evidence>
<gene>
    <name evidence="1" type="ORF">EK0264_04075</name>
</gene>
<organism evidence="1 2">
    <name type="scientific">Epidermidibacterium keratini</name>
    <dbReference type="NCBI Taxonomy" id="1891644"/>
    <lineage>
        <taxon>Bacteria</taxon>
        <taxon>Bacillati</taxon>
        <taxon>Actinomycetota</taxon>
        <taxon>Actinomycetes</taxon>
        <taxon>Sporichthyales</taxon>
        <taxon>Sporichthyaceae</taxon>
        <taxon>Epidermidibacterium</taxon>
    </lineage>
</organism>
<dbReference type="EMBL" id="CP047156">
    <property type="protein sequence ID" value="QHB99541.1"/>
    <property type="molecule type" value="Genomic_DNA"/>
</dbReference>
<dbReference type="RefSeq" id="WP_159543212.1">
    <property type="nucleotide sequence ID" value="NZ_CP047156.1"/>
</dbReference>